<name>A0A182WNQ8_9DIPT</name>
<dbReference type="Proteomes" id="UP000075920">
    <property type="component" value="Unassembled WGS sequence"/>
</dbReference>
<reference evidence="1" key="2">
    <citation type="submission" date="2020-05" db="UniProtKB">
        <authorList>
            <consortium name="EnsemblMetazoa"/>
        </authorList>
    </citation>
    <scope>IDENTIFICATION</scope>
    <source>
        <strain evidence="1">MINIMUS1</strain>
    </source>
</reference>
<reference evidence="2" key="1">
    <citation type="submission" date="2013-03" db="EMBL/GenBank/DDBJ databases">
        <title>The Genome Sequence of Anopheles minimus MINIMUS1.</title>
        <authorList>
            <consortium name="The Broad Institute Genomics Platform"/>
            <person name="Neafsey D.E."/>
            <person name="Walton C."/>
            <person name="Walker B."/>
            <person name="Young S.K."/>
            <person name="Zeng Q."/>
            <person name="Gargeya S."/>
            <person name="Fitzgerald M."/>
            <person name="Haas B."/>
            <person name="Abouelleil A."/>
            <person name="Allen A.W."/>
            <person name="Alvarado L."/>
            <person name="Arachchi H.M."/>
            <person name="Berlin A.M."/>
            <person name="Chapman S.B."/>
            <person name="Gainer-Dewar J."/>
            <person name="Goldberg J."/>
            <person name="Griggs A."/>
            <person name="Gujja S."/>
            <person name="Hansen M."/>
            <person name="Howarth C."/>
            <person name="Imamovic A."/>
            <person name="Ireland A."/>
            <person name="Larimer J."/>
            <person name="McCowan C."/>
            <person name="Murphy C."/>
            <person name="Pearson M."/>
            <person name="Poon T.W."/>
            <person name="Priest M."/>
            <person name="Roberts A."/>
            <person name="Saif S."/>
            <person name="Shea T."/>
            <person name="Sisk P."/>
            <person name="Sykes S."/>
            <person name="Wortman J."/>
            <person name="Nusbaum C."/>
            <person name="Birren B."/>
        </authorList>
    </citation>
    <scope>NUCLEOTIDE SEQUENCE [LARGE SCALE GENOMIC DNA]</scope>
    <source>
        <strain evidence="2">MINIMUS1</strain>
    </source>
</reference>
<dbReference type="VEuPathDB" id="VectorBase:AMIN014335"/>
<dbReference type="EnsemblMetazoa" id="AMIN014335-RA">
    <property type="protein sequence ID" value="AMIN014335-PA"/>
    <property type="gene ID" value="AMIN014335"/>
</dbReference>
<evidence type="ECO:0000313" key="2">
    <source>
        <dbReference type="Proteomes" id="UP000075920"/>
    </source>
</evidence>
<proteinExistence type="predicted"/>
<evidence type="ECO:0000313" key="1">
    <source>
        <dbReference type="EnsemblMetazoa" id="AMIN014335-PA"/>
    </source>
</evidence>
<sequence>MVVSVVFVFPQTTCG</sequence>
<protein>
    <submittedName>
        <fullName evidence="1">Uncharacterized protein</fullName>
    </submittedName>
</protein>
<organism evidence="1 2">
    <name type="scientific">Anopheles minimus</name>
    <dbReference type="NCBI Taxonomy" id="112268"/>
    <lineage>
        <taxon>Eukaryota</taxon>
        <taxon>Metazoa</taxon>
        <taxon>Ecdysozoa</taxon>
        <taxon>Arthropoda</taxon>
        <taxon>Hexapoda</taxon>
        <taxon>Insecta</taxon>
        <taxon>Pterygota</taxon>
        <taxon>Neoptera</taxon>
        <taxon>Endopterygota</taxon>
        <taxon>Diptera</taxon>
        <taxon>Nematocera</taxon>
        <taxon>Culicoidea</taxon>
        <taxon>Culicidae</taxon>
        <taxon>Anophelinae</taxon>
        <taxon>Anopheles</taxon>
    </lineage>
</organism>
<keyword evidence="2" id="KW-1185">Reference proteome</keyword>
<accession>A0A182WNQ8</accession>